<gene>
    <name evidence="1" type="ORF">GMARGA_LOCUS23769</name>
</gene>
<reference evidence="1 2" key="1">
    <citation type="submission" date="2021-06" db="EMBL/GenBank/DDBJ databases">
        <authorList>
            <person name="Kallberg Y."/>
            <person name="Tangrot J."/>
            <person name="Rosling A."/>
        </authorList>
    </citation>
    <scope>NUCLEOTIDE SEQUENCE [LARGE SCALE GENOMIC DNA]</scope>
    <source>
        <strain evidence="1 2">120-4 pot B 10/14</strain>
    </source>
</reference>
<comment type="caution">
    <text evidence="1">The sequence shown here is derived from an EMBL/GenBank/DDBJ whole genome shotgun (WGS) entry which is preliminary data.</text>
</comment>
<protein>
    <submittedName>
        <fullName evidence="1">18885_t:CDS:1</fullName>
    </submittedName>
</protein>
<sequence>MASQTRSPTLGPDVIVYFYLKELYNWKKEVGNWKKRNSDLEEKSNRKKGKNCCN</sequence>
<evidence type="ECO:0000313" key="2">
    <source>
        <dbReference type="Proteomes" id="UP000789901"/>
    </source>
</evidence>
<evidence type="ECO:0000313" key="1">
    <source>
        <dbReference type="EMBL" id="CAG8804035.1"/>
    </source>
</evidence>
<proteinExistence type="predicted"/>
<keyword evidence="2" id="KW-1185">Reference proteome</keyword>
<feature type="non-terminal residue" evidence="1">
    <location>
        <position position="54"/>
    </location>
</feature>
<dbReference type="EMBL" id="CAJVQB010024377">
    <property type="protein sequence ID" value="CAG8804035.1"/>
    <property type="molecule type" value="Genomic_DNA"/>
</dbReference>
<accession>A0ABN7VWN6</accession>
<feature type="non-terminal residue" evidence="1">
    <location>
        <position position="1"/>
    </location>
</feature>
<dbReference type="Proteomes" id="UP000789901">
    <property type="component" value="Unassembled WGS sequence"/>
</dbReference>
<organism evidence="1 2">
    <name type="scientific">Gigaspora margarita</name>
    <dbReference type="NCBI Taxonomy" id="4874"/>
    <lineage>
        <taxon>Eukaryota</taxon>
        <taxon>Fungi</taxon>
        <taxon>Fungi incertae sedis</taxon>
        <taxon>Mucoromycota</taxon>
        <taxon>Glomeromycotina</taxon>
        <taxon>Glomeromycetes</taxon>
        <taxon>Diversisporales</taxon>
        <taxon>Gigasporaceae</taxon>
        <taxon>Gigaspora</taxon>
    </lineage>
</organism>
<name>A0ABN7VWN6_GIGMA</name>